<keyword evidence="3" id="KW-0520">NAD</keyword>
<dbReference type="InterPro" id="IPR029035">
    <property type="entry name" value="DHS-like_NAD/FAD-binding_dom"/>
</dbReference>
<feature type="binding site" evidence="4">
    <location>
        <position position="135"/>
    </location>
    <ligand>
        <name>Zn(2+)</name>
        <dbReference type="ChEBI" id="CHEBI:29105"/>
    </ligand>
</feature>
<dbReference type="EMBL" id="CAOS01000011">
    <property type="protein sequence ID" value="CCO08455.1"/>
    <property type="molecule type" value="Genomic_DNA"/>
</dbReference>
<dbReference type="GO" id="GO:0017136">
    <property type="term" value="F:histone deacetylase activity, NAD-dependent"/>
    <property type="evidence" value="ECO:0007669"/>
    <property type="project" value="TreeGrafter"/>
</dbReference>
<evidence type="ECO:0000256" key="2">
    <source>
        <dbReference type="ARBA" id="ARBA00022679"/>
    </source>
</evidence>
<keyword evidence="2" id="KW-0808">Transferase</keyword>
<sequence>MQLDYRVKIHRLISLIHQAGKVLALTGAGISTESGIPDFRSRNGGLWVRFDPAEIASVQALKRDPATFYRFHLPWWQTCLKAAPNVGHKALAQLEKAGWLLGVITQNIDGLHQAAGSQRVWEVHGHLRNCHCLGCGQIYELKQLYQSFFCTQCGNLLRPQVVLFGDPMPPDYFTAEKVLSGCQLLLIIGSSMQVQPVANLPALARQVVIVNREATPWDDYAELVFHESAGQVLKDLVAGLQGKTGPYFFA</sequence>
<dbReference type="AlphaFoldDB" id="K8DZM2"/>
<feature type="domain" description="Deacetylase sirtuin-type" evidence="5">
    <location>
        <begin position="2"/>
        <end position="243"/>
    </location>
</feature>
<proteinExistence type="predicted"/>
<keyword evidence="4" id="KW-0862">Zinc</keyword>
<reference evidence="6 7" key="1">
    <citation type="journal article" date="2013" name="Genome Announc.">
        <title>Genome Sequence of the Sulfate-Reducing Bacterium Desulfotomaculum hydrothermale Lam5(T).</title>
        <authorList>
            <person name="Amin O."/>
            <person name="Fardeau M.L."/>
            <person name="Valette O."/>
            <person name="Hirschler-Rea A."/>
            <person name="Barbe V."/>
            <person name="Medigue C."/>
            <person name="Vacherie B."/>
            <person name="Ollivier B."/>
            <person name="Bertin P.N."/>
            <person name="Dolla A."/>
        </authorList>
    </citation>
    <scope>NUCLEOTIDE SEQUENCE [LARGE SCALE GENOMIC DNA]</scope>
    <source>
        <strain evidence="7">Lam5 / DSM 18033</strain>
    </source>
</reference>
<dbReference type="InterPro" id="IPR003000">
    <property type="entry name" value="Sirtuin"/>
</dbReference>
<dbReference type="EC" id="2.3.1.286" evidence="1"/>
<feature type="binding site" evidence="4">
    <location>
        <position position="150"/>
    </location>
    <ligand>
        <name>Zn(2+)</name>
        <dbReference type="ChEBI" id="CHEBI:29105"/>
    </ligand>
</feature>
<keyword evidence="7" id="KW-1185">Reference proteome</keyword>
<evidence type="ECO:0000313" key="6">
    <source>
        <dbReference type="EMBL" id="CCO08455.1"/>
    </source>
</evidence>
<dbReference type="eggNOG" id="COG0846">
    <property type="taxonomic scope" value="Bacteria"/>
</dbReference>
<dbReference type="InterPro" id="IPR050134">
    <property type="entry name" value="NAD-dep_sirtuin_deacylases"/>
</dbReference>
<organism evidence="6 7">
    <name type="scientific">Desulforamulus hydrothermalis Lam5 = DSM 18033</name>
    <dbReference type="NCBI Taxonomy" id="1121428"/>
    <lineage>
        <taxon>Bacteria</taxon>
        <taxon>Bacillati</taxon>
        <taxon>Bacillota</taxon>
        <taxon>Clostridia</taxon>
        <taxon>Eubacteriales</taxon>
        <taxon>Peptococcaceae</taxon>
        <taxon>Desulforamulus</taxon>
    </lineage>
</organism>
<dbReference type="PROSITE" id="PS50305">
    <property type="entry name" value="SIRTUIN"/>
    <property type="match status" value="1"/>
</dbReference>
<feature type="active site" description="Proton acceptor" evidence="4">
    <location>
        <position position="124"/>
    </location>
</feature>
<accession>K8DZM2</accession>
<dbReference type="Gene3D" id="3.30.1600.10">
    <property type="entry name" value="SIR2/SIRT2 'Small Domain"/>
    <property type="match status" value="1"/>
</dbReference>
<dbReference type="GO" id="GO:0016787">
    <property type="term" value="F:hydrolase activity"/>
    <property type="evidence" value="ECO:0007669"/>
    <property type="project" value="UniProtKB-KW"/>
</dbReference>
<dbReference type="CDD" id="cd01407">
    <property type="entry name" value="SIR2-fam"/>
    <property type="match status" value="1"/>
</dbReference>
<dbReference type="Gene3D" id="3.40.50.1220">
    <property type="entry name" value="TPP-binding domain"/>
    <property type="match status" value="1"/>
</dbReference>
<dbReference type="Proteomes" id="UP000009315">
    <property type="component" value="Unassembled WGS sequence"/>
</dbReference>
<protein>
    <recommendedName>
        <fullName evidence="1">protein acetyllysine N-acetyltransferase</fullName>
        <ecNumber evidence="1">2.3.1.286</ecNumber>
    </recommendedName>
</protein>
<keyword evidence="4" id="KW-0479">Metal-binding</keyword>
<name>K8DZM2_9FIRM</name>
<dbReference type="InterPro" id="IPR026591">
    <property type="entry name" value="Sirtuin_cat_small_dom_sf"/>
</dbReference>
<evidence type="ECO:0000256" key="1">
    <source>
        <dbReference type="ARBA" id="ARBA00012928"/>
    </source>
</evidence>
<dbReference type="RefSeq" id="WP_008411893.1">
    <property type="nucleotide sequence ID" value="NZ_CAOS01000011.1"/>
</dbReference>
<evidence type="ECO:0000256" key="3">
    <source>
        <dbReference type="ARBA" id="ARBA00023027"/>
    </source>
</evidence>
<gene>
    <name evidence="6" type="primary">cobB</name>
    <name evidence="6" type="ORF">DESHY_40005</name>
</gene>
<dbReference type="GO" id="GO:0046872">
    <property type="term" value="F:metal ion binding"/>
    <property type="evidence" value="ECO:0007669"/>
    <property type="project" value="UniProtKB-KW"/>
</dbReference>
<feature type="binding site" evidence="4">
    <location>
        <position position="132"/>
    </location>
    <ligand>
        <name>Zn(2+)</name>
        <dbReference type="ChEBI" id="CHEBI:29105"/>
    </ligand>
</feature>
<evidence type="ECO:0000259" key="5">
    <source>
        <dbReference type="PROSITE" id="PS50305"/>
    </source>
</evidence>
<comment type="caution">
    <text evidence="6">The sequence shown here is derived from an EMBL/GenBank/DDBJ whole genome shotgun (WGS) entry which is preliminary data.</text>
</comment>
<evidence type="ECO:0000256" key="4">
    <source>
        <dbReference type="PROSITE-ProRule" id="PRU00236"/>
    </source>
</evidence>
<dbReference type="Pfam" id="PF02146">
    <property type="entry name" value="SIR2"/>
    <property type="match status" value="1"/>
</dbReference>
<dbReference type="NCBIfam" id="NF001753">
    <property type="entry name" value="PRK00481.1-3"/>
    <property type="match status" value="1"/>
</dbReference>
<dbReference type="InterPro" id="IPR026590">
    <property type="entry name" value="Ssirtuin_cat_dom"/>
</dbReference>
<dbReference type="PANTHER" id="PTHR11085:SF4">
    <property type="entry name" value="NAD-DEPENDENT PROTEIN DEACYLASE"/>
    <property type="match status" value="1"/>
</dbReference>
<dbReference type="PANTHER" id="PTHR11085">
    <property type="entry name" value="NAD-DEPENDENT PROTEIN DEACYLASE SIRTUIN-5, MITOCHONDRIAL-RELATED"/>
    <property type="match status" value="1"/>
</dbReference>
<keyword evidence="6" id="KW-0378">Hydrolase</keyword>
<dbReference type="SUPFAM" id="SSF52467">
    <property type="entry name" value="DHS-like NAD/FAD-binding domain"/>
    <property type="match status" value="1"/>
</dbReference>
<feature type="binding site" evidence="4">
    <location>
        <position position="153"/>
    </location>
    <ligand>
        <name>Zn(2+)</name>
        <dbReference type="ChEBI" id="CHEBI:29105"/>
    </ligand>
</feature>
<evidence type="ECO:0000313" key="7">
    <source>
        <dbReference type="Proteomes" id="UP000009315"/>
    </source>
</evidence>
<dbReference type="GO" id="GO:0070403">
    <property type="term" value="F:NAD+ binding"/>
    <property type="evidence" value="ECO:0007669"/>
    <property type="project" value="InterPro"/>
</dbReference>
<dbReference type="STRING" id="1121428.DESHY_40005"/>